<gene>
    <name evidence="2" type="ORF">H8711_10740</name>
</gene>
<dbReference type="InterPro" id="IPR010540">
    <property type="entry name" value="CmpB_TMEM229"/>
</dbReference>
<keyword evidence="3" id="KW-1185">Reference proteome</keyword>
<feature type="transmembrane region" description="Helical" evidence="1">
    <location>
        <begin position="128"/>
        <end position="146"/>
    </location>
</feature>
<evidence type="ECO:0000256" key="1">
    <source>
        <dbReference type="SAM" id="Phobius"/>
    </source>
</evidence>
<comment type="caution">
    <text evidence="2">The sequence shown here is derived from an EMBL/GenBank/DDBJ whole genome shotgun (WGS) entry which is preliminary data.</text>
</comment>
<feature type="transmembrane region" description="Helical" evidence="1">
    <location>
        <begin position="26"/>
        <end position="47"/>
    </location>
</feature>
<reference evidence="2" key="1">
    <citation type="submission" date="2020-08" db="EMBL/GenBank/DDBJ databases">
        <title>Genome public.</title>
        <authorList>
            <person name="Liu C."/>
            <person name="Sun Q."/>
        </authorList>
    </citation>
    <scope>NUCLEOTIDE SEQUENCE</scope>
    <source>
        <strain evidence="2">NSJ-31</strain>
    </source>
</reference>
<dbReference type="Pfam" id="PF06541">
    <property type="entry name" value="ABC_trans_CmpB"/>
    <property type="match status" value="1"/>
</dbReference>
<proteinExistence type="predicted"/>
<dbReference type="EMBL" id="JACRST010000019">
    <property type="protein sequence ID" value="MBC8547402.1"/>
    <property type="molecule type" value="Genomic_DNA"/>
</dbReference>
<dbReference type="Proteomes" id="UP000653127">
    <property type="component" value="Unassembled WGS sequence"/>
</dbReference>
<keyword evidence="1" id="KW-1133">Transmembrane helix</keyword>
<evidence type="ECO:0000313" key="3">
    <source>
        <dbReference type="Proteomes" id="UP000653127"/>
    </source>
</evidence>
<organism evidence="2 3">
    <name type="scientific">Ligaoa zhengdingensis</name>
    <dbReference type="NCBI Taxonomy" id="2763658"/>
    <lineage>
        <taxon>Bacteria</taxon>
        <taxon>Bacillati</taxon>
        <taxon>Bacillota</taxon>
        <taxon>Clostridia</taxon>
        <taxon>Eubacteriales</taxon>
        <taxon>Oscillospiraceae</taxon>
        <taxon>Ligaoa</taxon>
    </lineage>
</organism>
<keyword evidence="1" id="KW-0812">Transmembrane</keyword>
<name>A0A926E1G5_9FIRM</name>
<dbReference type="AlphaFoldDB" id="A0A926E1G5"/>
<feature type="transmembrane region" description="Helical" evidence="1">
    <location>
        <begin position="167"/>
        <end position="188"/>
    </location>
</feature>
<dbReference type="RefSeq" id="WP_249283445.1">
    <property type="nucleotide sequence ID" value="NZ_JACRST010000019.1"/>
</dbReference>
<accession>A0A926E1G5</accession>
<protein>
    <submittedName>
        <fullName evidence="2">ABC transporter permease</fullName>
    </submittedName>
</protein>
<keyword evidence="1" id="KW-0472">Membrane</keyword>
<sequence length="232" mass="26892">MLNGITIRKRSVSASCFDRGLNFYRLFWIFFYGCFLGVVVETLWCLITRGHYESRVGLVYGPFNLVYGFGALVMTLGLHWAEKKRDGWIFFGGMLLGSAFEYACSWFQEAVFGTVSWQYDQLPLNLNGRINLLYSVFWGVLAVVWVKDLYPRMCRWMKRIPNRVAKPLTWVLLVFMIVNTLVSGAAAARMSARYRNIPAQNAVEEYFDRHYGDERMHKLFPNLVFVEQTPAA</sequence>
<evidence type="ECO:0000313" key="2">
    <source>
        <dbReference type="EMBL" id="MBC8547402.1"/>
    </source>
</evidence>
<feature type="transmembrane region" description="Helical" evidence="1">
    <location>
        <begin position="88"/>
        <end position="108"/>
    </location>
</feature>
<feature type="transmembrane region" description="Helical" evidence="1">
    <location>
        <begin position="59"/>
        <end position="81"/>
    </location>
</feature>